<organism evidence="2 3">
    <name type="scientific">Salmonella enterica I</name>
    <dbReference type="NCBI Taxonomy" id="59201"/>
    <lineage>
        <taxon>Bacteria</taxon>
        <taxon>Pseudomonadati</taxon>
        <taxon>Pseudomonadota</taxon>
        <taxon>Gammaproteobacteria</taxon>
        <taxon>Enterobacterales</taxon>
        <taxon>Enterobacteriaceae</taxon>
        <taxon>Salmonella</taxon>
    </lineage>
</organism>
<dbReference type="Proteomes" id="UP000254712">
    <property type="component" value="Unassembled WGS sequence"/>
</dbReference>
<sequence length="81" mass="8674">MTPSWGRKRSPLTSRTWGEAALSKLDESGIVYIGAEVTGGDILVGKVTPKGETQLTPEEKLLRAIFGEKASDVKDSSPART</sequence>
<dbReference type="GO" id="GO:0003677">
    <property type="term" value="F:DNA binding"/>
    <property type="evidence" value="ECO:0007669"/>
    <property type="project" value="InterPro"/>
</dbReference>
<protein>
    <submittedName>
        <fullName evidence="2">DNA-directed RNA polymerase subunit beta</fullName>
        <ecNumber evidence="2">2.7.7.6</ecNumber>
    </submittedName>
</protein>
<accession>A0A379X3W4</accession>
<evidence type="ECO:0000313" key="2">
    <source>
        <dbReference type="EMBL" id="SUH40588.1"/>
    </source>
</evidence>
<dbReference type="SUPFAM" id="SSF64484">
    <property type="entry name" value="beta and beta-prime subunits of DNA dependent RNA-polymerase"/>
    <property type="match status" value="1"/>
</dbReference>
<evidence type="ECO:0000313" key="3">
    <source>
        <dbReference type="Proteomes" id="UP000254712"/>
    </source>
</evidence>
<dbReference type="EMBL" id="UGXT01000002">
    <property type="protein sequence ID" value="SUH40588.1"/>
    <property type="molecule type" value="Genomic_DNA"/>
</dbReference>
<dbReference type="GO" id="GO:0000428">
    <property type="term" value="C:DNA-directed RNA polymerase complex"/>
    <property type="evidence" value="ECO:0007669"/>
    <property type="project" value="UniProtKB-KW"/>
</dbReference>
<feature type="domain" description="DNA-directed RNA polymerase subunit 2 hybrid-binding" evidence="1">
    <location>
        <begin position="18"/>
        <end position="77"/>
    </location>
</feature>
<reference evidence="2 3" key="1">
    <citation type="submission" date="2018-06" db="EMBL/GenBank/DDBJ databases">
        <authorList>
            <consortium name="Pathogen Informatics"/>
            <person name="Doyle S."/>
        </authorList>
    </citation>
    <scope>NUCLEOTIDE SEQUENCE [LARGE SCALE GENOMIC DNA]</scope>
    <source>
        <strain evidence="2 3">NCTC8261</strain>
    </source>
</reference>
<dbReference type="Gene3D" id="2.40.50.150">
    <property type="match status" value="1"/>
</dbReference>
<keyword evidence="2" id="KW-0804">Transcription</keyword>
<dbReference type="GO" id="GO:0003899">
    <property type="term" value="F:DNA-directed RNA polymerase activity"/>
    <property type="evidence" value="ECO:0007669"/>
    <property type="project" value="UniProtKB-EC"/>
</dbReference>
<keyword evidence="2" id="KW-0808">Transferase</keyword>
<proteinExistence type="predicted"/>
<dbReference type="GO" id="GO:0006351">
    <property type="term" value="P:DNA-templated transcription"/>
    <property type="evidence" value="ECO:0007669"/>
    <property type="project" value="InterPro"/>
</dbReference>
<dbReference type="Pfam" id="PF00562">
    <property type="entry name" value="RNA_pol_Rpb2_6"/>
    <property type="match status" value="1"/>
</dbReference>
<evidence type="ECO:0000259" key="1">
    <source>
        <dbReference type="Pfam" id="PF00562"/>
    </source>
</evidence>
<dbReference type="InterPro" id="IPR014724">
    <property type="entry name" value="RNA_pol_RPB2_OB-fold"/>
</dbReference>
<keyword evidence="2" id="KW-0548">Nucleotidyltransferase</keyword>
<name>A0A379X3W4_SALET</name>
<dbReference type="EC" id="2.7.7.6" evidence="2"/>
<dbReference type="InterPro" id="IPR007120">
    <property type="entry name" value="DNA-dir_RNAP_su2_dom"/>
</dbReference>
<dbReference type="AlphaFoldDB" id="A0A379X3W4"/>
<keyword evidence="2" id="KW-0240">DNA-directed RNA polymerase</keyword>
<gene>
    <name evidence="2" type="primary">rpoB_3</name>
    <name evidence="2" type="ORF">NCTC8261_06983</name>
</gene>